<dbReference type="GO" id="GO:0005886">
    <property type="term" value="C:plasma membrane"/>
    <property type="evidence" value="ECO:0007669"/>
    <property type="project" value="TreeGrafter"/>
</dbReference>
<dbReference type="PANTHER" id="PTHR23501">
    <property type="entry name" value="MAJOR FACILITATOR SUPERFAMILY"/>
    <property type="match status" value="1"/>
</dbReference>
<dbReference type="GeneID" id="8300336"/>
<evidence type="ECO:0000256" key="4">
    <source>
        <dbReference type="ARBA" id="ARBA00022989"/>
    </source>
</evidence>
<dbReference type="PANTHER" id="PTHR23501:SF198">
    <property type="entry name" value="AZOLE RESISTANCE PROTEIN 1-RELATED"/>
    <property type="match status" value="1"/>
</dbReference>
<feature type="region of interest" description="Disordered" evidence="6">
    <location>
        <begin position="767"/>
        <end position="831"/>
    </location>
</feature>
<comment type="subcellular location">
    <subcellularLocation>
        <location evidence="1">Membrane</location>
        <topology evidence="1">Multi-pass membrane protein</topology>
    </subcellularLocation>
</comment>
<feature type="transmembrane region" description="Helical" evidence="7">
    <location>
        <begin position="232"/>
        <end position="249"/>
    </location>
</feature>
<gene>
    <name evidence="9" type="ORF">CTRG_02833</name>
</gene>
<feature type="compositionally biased region" description="Basic residues" evidence="6">
    <location>
        <begin position="31"/>
        <end position="42"/>
    </location>
</feature>
<dbReference type="RefSeq" id="XP_002548536.1">
    <property type="nucleotide sequence ID" value="XM_002548490.1"/>
</dbReference>
<organism evidence="9 10">
    <name type="scientific">Candida tropicalis (strain ATCC MYA-3404 / T1)</name>
    <name type="common">Yeast</name>
    <dbReference type="NCBI Taxonomy" id="294747"/>
    <lineage>
        <taxon>Eukaryota</taxon>
        <taxon>Fungi</taxon>
        <taxon>Dikarya</taxon>
        <taxon>Ascomycota</taxon>
        <taxon>Saccharomycotina</taxon>
        <taxon>Pichiomycetes</taxon>
        <taxon>Debaryomycetaceae</taxon>
        <taxon>Candida/Lodderomyces clade</taxon>
        <taxon>Candida</taxon>
    </lineage>
</organism>
<dbReference type="PROSITE" id="PS50850">
    <property type="entry name" value="MFS"/>
    <property type="match status" value="1"/>
</dbReference>
<dbReference type="OrthoDB" id="10021397at2759"/>
<proteinExistence type="inferred from homology"/>
<name>C5M8W1_CANTT</name>
<dbReference type="GO" id="GO:0022857">
    <property type="term" value="F:transmembrane transporter activity"/>
    <property type="evidence" value="ECO:0007669"/>
    <property type="project" value="InterPro"/>
</dbReference>
<evidence type="ECO:0000256" key="7">
    <source>
        <dbReference type="SAM" id="Phobius"/>
    </source>
</evidence>
<feature type="transmembrane region" description="Helical" evidence="7">
    <location>
        <begin position="390"/>
        <end position="412"/>
    </location>
</feature>
<dbReference type="AlphaFoldDB" id="C5M8W1"/>
<evidence type="ECO:0000259" key="8">
    <source>
        <dbReference type="PROSITE" id="PS50850"/>
    </source>
</evidence>
<feature type="domain" description="Major facilitator superfamily (MFS) profile" evidence="8">
    <location>
        <begin position="197"/>
        <end position="697"/>
    </location>
</feature>
<feature type="transmembrane region" description="Helical" evidence="7">
    <location>
        <begin position="261"/>
        <end position="279"/>
    </location>
</feature>
<dbReference type="SUPFAM" id="SSF103473">
    <property type="entry name" value="MFS general substrate transporter"/>
    <property type="match status" value="1"/>
</dbReference>
<dbReference type="EMBL" id="GG692397">
    <property type="protein sequence ID" value="EER34015.1"/>
    <property type="molecule type" value="Genomic_DNA"/>
</dbReference>
<sequence>MSNPYDEPQKPSSVPPELEKPPVPPSMDKPKPRHPYLRKPSIKRPLDYLVRLSANLSDIKLPYLDDTISSNHPSFHEKPRSVTDESRFDNNSSHYPDDDDENDEIFDDDAATAGKLSSTLDRKNEDQLSYYENDEQREIGENESISASTLAMSTHEMGTSSSHQNLKKKKQYYYEADAGDGTHSTDQYVTGFRLVLTLFSCIVSLFLVVLDQTIVTTIISDVGNSFNAFDKIGWLTSGYLLPMACLSLLNSKIAVAFGRKNCLLAGIVIFQIGSLVSALAKNMPTLIGGRVIQGIGGGTIQSIISIILTESVPISKRSLSYALLGITYSCSFLGPIVGAAILTNLSWRWCFWINLPIGGAAFGILLLGFNPPKVKGNFKERLKKIDYMGTFLLTTGLVLILLALSFGGVEFAWKSGYIIQNFLVGGFSIIAFIIWTFKYSPNPMILPIFIKKFTILCACISSFTNFAVFIALITYLATYYQVIFNKSAFKSSIAILPMIVSVVVASMLNGPFLRRTRNVKASMMLSGILAPVGSALLLLLNRNSSIHAQIGLPIPVGVSIGLQFQASLLSSQLEVPKDIEGSLIMITVFLSFLKSLGGTLSVSFAQLVYNTSVKLKFESFVNNLDHTSIQYKTLSVFQADEIVSTPDVLWNDIPDANIRNLVLDRVIMFALKNVFYMALGFAFICTIASLWTTNKKVPKDKDVAHNEEEKGAELTRNGSVLKRTSSIISRYSATTIMSNSTMHGSMSYLDARSHSPTNTEIISKYATPNASESKITKPTTAPTVHQNISMPQYTKTNKSPQLPPKDKFTTYTQVKPKPTFKSNNTTNSPRYNAAFVSPIAKKKRNK</sequence>
<accession>C5M8W1</accession>
<evidence type="ECO:0000313" key="10">
    <source>
        <dbReference type="Proteomes" id="UP000002037"/>
    </source>
</evidence>
<evidence type="ECO:0000313" key="9">
    <source>
        <dbReference type="EMBL" id="EER34015.1"/>
    </source>
</evidence>
<dbReference type="Proteomes" id="UP000002037">
    <property type="component" value="Unassembled WGS sequence"/>
</dbReference>
<dbReference type="PROSITE" id="PS00217">
    <property type="entry name" value="SUGAR_TRANSPORT_2"/>
    <property type="match status" value="1"/>
</dbReference>
<keyword evidence="5 7" id="KW-0472">Membrane</keyword>
<feature type="region of interest" description="Disordered" evidence="6">
    <location>
        <begin position="1"/>
        <end position="44"/>
    </location>
</feature>
<feature type="transmembrane region" description="Helical" evidence="7">
    <location>
        <begin position="521"/>
        <end position="540"/>
    </location>
</feature>
<feature type="transmembrane region" description="Helical" evidence="7">
    <location>
        <begin position="351"/>
        <end position="369"/>
    </location>
</feature>
<feature type="transmembrane region" description="Helical" evidence="7">
    <location>
        <begin position="194"/>
        <end position="220"/>
    </location>
</feature>
<dbReference type="Pfam" id="PF07690">
    <property type="entry name" value="MFS_1"/>
    <property type="match status" value="1"/>
</dbReference>
<feature type="transmembrane region" description="Helical" evidence="7">
    <location>
        <begin position="449"/>
        <end position="476"/>
    </location>
</feature>
<feature type="transmembrane region" description="Helical" evidence="7">
    <location>
        <begin position="583"/>
        <end position="609"/>
    </location>
</feature>
<evidence type="ECO:0000256" key="3">
    <source>
        <dbReference type="ARBA" id="ARBA00022692"/>
    </source>
</evidence>
<dbReference type="Gene3D" id="1.20.1720.10">
    <property type="entry name" value="Multidrug resistance protein D"/>
    <property type="match status" value="1"/>
</dbReference>
<dbReference type="CDD" id="cd17502">
    <property type="entry name" value="MFS_Azr1_MDR_like"/>
    <property type="match status" value="1"/>
</dbReference>
<feature type="compositionally biased region" description="Polar residues" evidence="6">
    <location>
        <begin position="820"/>
        <end position="830"/>
    </location>
</feature>
<dbReference type="STRING" id="294747.C5M8W1"/>
<dbReference type="KEGG" id="ctp:CTRG_02833"/>
<evidence type="ECO:0000256" key="6">
    <source>
        <dbReference type="SAM" id="MobiDB-lite"/>
    </source>
</evidence>
<dbReference type="InterPro" id="IPR005829">
    <property type="entry name" value="Sugar_transporter_CS"/>
</dbReference>
<dbReference type="VEuPathDB" id="FungiDB:CTRG_02833"/>
<feature type="transmembrane region" description="Helical" evidence="7">
    <location>
        <begin position="291"/>
        <end position="309"/>
    </location>
</feature>
<feature type="transmembrane region" description="Helical" evidence="7">
    <location>
        <begin position="674"/>
        <end position="691"/>
    </location>
</feature>
<dbReference type="InterPro" id="IPR011701">
    <property type="entry name" value="MFS"/>
</dbReference>
<dbReference type="InterPro" id="IPR036259">
    <property type="entry name" value="MFS_trans_sf"/>
</dbReference>
<dbReference type="InterPro" id="IPR020846">
    <property type="entry name" value="MFS_dom"/>
</dbReference>
<comment type="similarity">
    <text evidence="2">Belongs to the major facilitator superfamily.</text>
</comment>
<protein>
    <recommendedName>
        <fullName evidence="8">Major facilitator superfamily (MFS) profile domain-containing protein</fullName>
    </recommendedName>
</protein>
<reference evidence="9 10" key="1">
    <citation type="journal article" date="2009" name="Nature">
        <title>Evolution of pathogenicity and sexual reproduction in eight Candida genomes.</title>
        <authorList>
            <person name="Butler G."/>
            <person name="Rasmussen M.D."/>
            <person name="Lin M.F."/>
            <person name="Santos M.A."/>
            <person name="Sakthikumar S."/>
            <person name="Munro C.A."/>
            <person name="Rheinbay E."/>
            <person name="Grabherr M."/>
            <person name="Forche A."/>
            <person name="Reedy J.L."/>
            <person name="Agrafioti I."/>
            <person name="Arnaud M.B."/>
            <person name="Bates S."/>
            <person name="Brown A.J."/>
            <person name="Brunke S."/>
            <person name="Costanzo M.C."/>
            <person name="Fitzpatrick D.A."/>
            <person name="de Groot P.W."/>
            <person name="Harris D."/>
            <person name="Hoyer L.L."/>
            <person name="Hube B."/>
            <person name="Klis F.M."/>
            <person name="Kodira C."/>
            <person name="Lennard N."/>
            <person name="Logue M.E."/>
            <person name="Martin R."/>
            <person name="Neiman A.M."/>
            <person name="Nikolaou E."/>
            <person name="Quail M.A."/>
            <person name="Quinn J."/>
            <person name="Santos M.C."/>
            <person name="Schmitzberger F.F."/>
            <person name="Sherlock G."/>
            <person name="Shah P."/>
            <person name="Silverstein K.A."/>
            <person name="Skrzypek M.S."/>
            <person name="Soll D."/>
            <person name="Staggs R."/>
            <person name="Stansfield I."/>
            <person name="Stumpf M.P."/>
            <person name="Sudbery P.E."/>
            <person name="Srikantha T."/>
            <person name="Zeng Q."/>
            <person name="Berman J."/>
            <person name="Berriman M."/>
            <person name="Heitman J."/>
            <person name="Gow N.A."/>
            <person name="Lorenz M.C."/>
            <person name="Birren B.W."/>
            <person name="Kellis M."/>
            <person name="Cuomo C.A."/>
        </authorList>
    </citation>
    <scope>NUCLEOTIDE SEQUENCE [LARGE SCALE GENOMIC DNA]</scope>
    <source>
        <strain evidence="10">ATCC MYA-3404 / T1</strain>
    </source>
</reference>
<feature type="transmembrane region" description="Helical" evidence="7">
    <location>
        <begin position="418"/>
        <end position="437"/>
    </location>
</feature>
<dbReference type="HOGENOM" id="CLU_000960_22_1_1"/>
<keyword evidence="4 7" id="KW-1133">Transmembrane helix</keyword>
<feature type="region of interest" description="Disordered" evidence="6">
    <location>
        <begin position="69"/>
        <end position="104"/>
    </location>
</feature>
<keyword evidence="10" id="KW-1185">Reference proteome</keyword>
<evidence type="ECO:0000256" key="5">
    <source>
        <dbReference type="ARBA" id="ARBA00023136"/>
    </source>
</evidence>
<feature type="transmembrane region" description="Helical" evidence="7">
    <location>
        <begin position="488"/>
        <end position="509"/>
    </location>
</feature>
<evidence type="ECO:0000256" key="1">
    <source>
        <dbReference type="ARBA" id="ARBA00004141"/>
    </source>
</evidence>
<keyword evidence="3 7" id="KW-0812">Transmembrane</keyword>
<feature type="transmembrane region" description="Helical" evidence="7">
    <location>
        <begin position="321"/>
        <end position="345"/>
    </location>
</feature>
<dbReference type="eggNOG" id="KOG0254">
    <property type="taxonomic scope" value="Eukaryota"/>
</dbReference>
<feature type="compositionally biased region" description="Basic and acidic residues" evidence="6">
    <location>
        <begin position="74"/>
        <end position="88"/>
    </location>
</feature>
<feature type="compositionally biased region" description="Polar residues" evidence="6">
    <location>
        <begin position="767"/>
        <end position="800"/>
    </location>
</feature>
<evidence type="ECO:0000256" key="2">
    <source>
        <dbReference type="ARBA" id="ARBA00008335"/>
    </source>
</evidence>